<proteinExistence type="predicted"/>
<feature type="region of interest" description="Disordered" evidence="1">
    <location>
        <begin position="163"/>
        <end position="190"/>
    </location>
</feature>
<evidence type="ECO:0000313" key="3">
    <source>
        <dbReference type="Proteomes" id="UP000664859"/>
    </source>
</evidence>
<accession>A0A835YGR0</accession>
<gene>
    <name evidence="2" type="ORF">JKP88DRAFT_283918</name>
</gene>
<reference evidence="2" key="1">
    <citation type="submission" date="2021-02" db="EMBL/GenBank/DDBJ databases">
        <title>First Annotated Genome of the Yellow-green Alga Tribonema minus.</title>
        <authorList>
            <person name="Mahan K.M."/>
        </authorList>
    </citation>
    <scope>NUCLEOTIDE SEQUENCE</scope>
    <source>
        <strain evidence="2">UTEX B ZZ1240</strain>
    </source>
</reference>
<feature type="compositionally biased region" description="Low complexity" evidence="1">
    <location>
        <begin position="163"/>
        <end position="176"/>
    </location>
</feature>
<name>A0A835YGR0_9STRA</name>
<evidence type="ECO:0000313" key="2">
    <source>
        <dbReference type="EMBL" id="KAG5175124.1"/>
    </source>
</evidence>
<organism evidence="2 3">
    <name type="scientific">Tribonema minus</name>
    <dbReference type="NCBI Taxonomy" id="303371"/>
    <lineage>
        <taxon>Eukaryota</taxon>
        <taxon>Sar</taxon>
        <taxon>Stramenopiles</taxon>
        <taxon>Ochrophyta</taxon>
        <taxon>PX clade</taxon>
        <taxon>Xanthophyceae</taxon>
        <taxon>Tribonematales</taxon>
        <taxon>Tribonemataceae</taxon>
        <taxon>Tribonema</taxon>
    </lineage>
</organism>
<dbReference type="EMBL" id="JAFCMP010000554">
    <property type="protein sequence ID" value="KAG5175124.1"/>
    <property type="molecule type" value="Genomic_DNA"/>
</dbReference>
<dbReference type="AlphaFoldDB" id="A0A835YGR0"/>
<protein>
    <submittedName>
        <fullName evidence="2">Uncharacterized protein</fullName>
    </submittedName>
</protein>
<comment type="caution">
    <text evidence="2">The sequence shown here is derived from an EMBL/GenBank/DDBJ whole genome shotgun (WGS) entry which is preliminary data.</text>
</comment>
<sequence>MRVEVNGEARIICSHLGCQQGDPLGPLYFAVAAAFLLFYPDGVNATPGSMPAYGHSTAETPAPHCAFLDDLNVLQAAYFDDAAAAGVAEVICRLAAGGLRVGPDKSLAIAMRGTVFDEAARARLRALDIPFVDATMPESSQGFTSVGAAAAAATVPGPQAAAAAASSTPAKTQTSAEESSCSGGQEDDDDDWEAYADEICRKDCLVEDLEAASAGAVGKLTQATLIGDSRDTSRRRQQASARVLAQLRSQRASGAMAWMSVPPAANDRPGAAPMSTSSYLTGKTNASNTDGYAAGVGEDAKRCCEEELPLILVLRWIQTLDAANMYPLSNMVQTWGRVLLGPGRTVPNISALPCCSAVAKLQDAACASAGIADTFPRLSNPANKTATDTVTIDTRSVGAFAGDIHVGCKKRTLAALAKYYTQPDKLKYVYPHPAGLTLSTVGDLANSDPADRDRLYSNMVKHIQSIANEADLLADTQVMNMLGRKNHKVTLQWVKEIWTHRPVEDADNDAKIFPLDIGGVKEIMETGMLHHMVESWAHHTGKTVYSAPQSLYNWVGYAAQDIAIIDDMVGRDRNNVSKLQLRLYEHHTILMNEKYAKHAQVQADHIVIISNDPPCDVEALCSRLRPIKVDTPLVKPHVWEAAQSAKMKPLVLSATEDGDALVATEVDESVIYTRKRRWTATTNISRLEAYVLYVHNSNSPIAA</sequence>
<keyword evidence="3" id="KW-1185">Reference proteome</keyword>
<dbReference type="Proteomes" id="UP000664859">
    <property type="component" value="Unassembled WGS sequence"/>
</dbReference>
<evidence type="ECO:0000256" key="1">
    <source>
        <dbReference type="SAM" id="MobiDB-lite"/>
    </source>
</evidence>